<dbReference type="FunFam" id="1.10.10.10:FF:000001">
    <property type="entry name" value="LysR family transcriptional regulator"/>
    <property type="match status" value="1"/>
</dbReference>
<dbReference type="CDD" id="cd05466">
    <property type="entry name" value="PBP2_LTTR_substrate"/>
    <property type="match status" value="1"/>
</dbReference>
<dbReference type="PANTHER" id="PTHR30346">
    <property type="entry name" value="TRANSCRIPTIONAL DUAL REGULATOR HCAR-RELATED"/>
    <property type="match status" value="1"/>
</dbReference>
<evidence type="ECO:0000259" key="5">
    <source>
        <dbReference type="PROSITE" id="PS50931"/>
    </source>
</evidence>
<keyword evidence="2" id="KW-0805">Transcription regulation</keyword>
<dbReference type="GO" id="GO:0003677">
    <property type="term" value="F:DNA binding"/>
    <property type="evidence" value="ECO:0007669"/>
    <property type="project" value="UniProtKB-KW"/>
</dbReference>
<dbReference type="AlphaFoldDB" id="A0ABD4T3V8"/>
<evidence type="ECO:0000313" key="7">
    <source>
        <dbReference type="Proteomes" id="UP000031561"/>
    </source>
</evidence>
<dbReference type="InterPro" id="IPR005119">
    <property type="entry name" value="LysR_subst-bd"/>
</dbReference>
<dbReference type="EMBL" id="JTHE03000056">
    <property type="protein sequence ID" value="MCM1983111.1"/>
    <property type="molecule type" value="Genomic_DNA"/>
</dbReference>
<evidence type="ECO:0000256" key="1">
    <source>
        <dbReference type="ARBA" id="ARBA00009437"/>
    </source>
</evidence>
<comment type="similarity">
    <text evidence="1">Belongs to the LysR transcriptional regulatory family.</text>
</comment>
<sequence length="289" mass="32364">MELFHLKVFETVVRAGSFSHAALELGISQSAVSRAIASLEDELRVCLLSRGRFGARPTRLGERVLHLSQQILDLRQQIETEVDRELKLQGGRVRLASFRSAATHLLPPLIAHFSQRFPGVEISLQEADPQTIVRNLRQSDVDIGIIPLPRQTEDLDIWEIARDEFVALLPKAQTPIPDPLSWGDLNRYTFILLNYAECTTVVQDHWKNWGQTLRVGYQITQDSTIVSMVSQGLGAAILPKLAALPIPENVCIRSLPVPLERRIGAAIVSQAMHSPAVLTFWNMLRDVMD</sequence>
<dbReference type="SUPFAM" id="SSF53850">
    <property type="entry name" value="Periplasmic binding protein-like II"/>
    <property type="match status" value="1"/>
</dbReference>
<gene>
    <name evidence="6" type="ORF">QQ91_0009775</name>
</gene>
<dbReference type="PROSITE" id="PS50931">
    <property type="entry name" value="HTH_LYSR"/>
    <property type="match status" value="1"/>
</dbReference>
<keyword evidence="3" id="KW-0238">DNA-binding</keyword>
<protein>
    <submittedName>
        <fullName evidence="6">LysR family transcriptional regulator</fullName>
    </submittedName>
</protein>
<dbReference type="Gene3D" id="3.40.190.10">
    <property type="entry name" value="Periplasmic binding protein-like II"/>
    <property type="match status" value="2"/>
</dbReference>
<evidence type="ECO:0000256" key="3">
    <source>
        <dbReference type="ARBA" id="ARBA00023125"/>
    </source>
</evidence>
<name>A0ABD4T3V8_9CYAN</name>
<dbReference type="InterPro" id="IPR036390">
    <property type="entry name" value="WH_DNA-bd_sf"/>
</dbReference>
<evidence type="ECO:0000313" key="6">
    <source>
        <dbReference type="EMBL" id="MCM1983111.1"/>
    </source>
</evidence>
<keyword evidence="7" id="KW-1185">Reference proteome</keyword>
<dbReference type="SUPFAM" id="SSF46785">
    <property type="entry name" value="Winged helix' DNA-binding domain"/>
    <property type="match status" value="1"/>
</dbReference>
<evidence type="ECO:0000256" key="4">
    <source>
        <dbReference type="ARBA" id="ARBA00023163"/>
    </source>
</evidence>
<keyword evidence="4" id="KW-0804">Transcription</keyword>
<evidence type="ECO:0000256" key="2">
    <source>
        <dbReference type="ARBA" id="ARBA00023015"/>
    </source>
</evidence>
<dbReference type="Pfam" id="PF00126">
    <property type="entry name" value="HTH_1"/>
    <property type="match status" value="1"/>
</dbReference>
<dbReference type="PANTHER" id="PTHR30346:SF28">
    <property type="entry name" value="HTH-TYPE TRANSCRIPTIONAL REGULATOR CYNR"/>
    <property type="match status" value="1"/>
</dbReference>
<dbReference type="InterPro" id="IPR000847">
    <property type="entry name" value="LysR_HTH_N"/>
</dbReference>
<organism evidence="6 7">
    <name type="scientific">Lyngbya confervoides BDU141951</name>
    <dbReference type="NCBI Taxonomy" id="1574623"/>
    <lineage>
        <taxon>Bacteria</taxon>
        <taxon>Bacillati</taxon>
        <taxon>Cyanobacteriota</taxon>
        <taxon>Cyanophyceae</taxon>
        <taxon>Oscillatoriophycideae</taxon>
        <taxon>Oscillatoriales</taxon>
        <taxon>Microcoleaceae</taxon>
        <taxon>Lyngbya</taxon>
    </lineage>
</organism>
<dbReference type="Pfam" id="PF03466">
    <property type="entry name" value="LysR_substrate"/>
    <property type="match status" value="1"/>
</dbReference>
<reference evidence="6 7" key="1">
    <citation type="journal article" date="2015" name="Genome Announc.">
        <title>Draft Genome Sequence of Filamentous Marine Cyanobacterium Lyngbya confervoides Strain BDU141951.</title>
        <authorList>
            <person name="Chandrababunaidu M.M."/>
            <person name="Sen D."/>
            <person name="Tripathy S."/>
        </authorList>
    </citation>
    <scope>NUCLEOTIDE SEQUENCE [LARGE SCALE GENOMIC DNA]</scope>
    <source>
        <strain evidence="6 7">BDU141951</strain>
    </source>
</reference>
<comment type="caution">
    <text evidence="6">The sequence shown here is derived from an EMBL/GenBank/DDBJ whole genome shotgun (WGS) entry which is preliminary data.</text>
</comment>
<feature type="domain" description="HTH lysR-type" evidence="5">
    <location>
        <begin position="1"/>
        <end position="58"/>
    </location>
</feature>
<dbReference type="Proteomes" id="UP000031561">
    <property type="component" value="Unassembled WGS sequence"/>
</dbReference>
<proteinExistence type="inferred from homology"/>
<accession>A0ABD4T3V8</accession>
<dbReference type="PRINTS" id="PR00039">
    <property type="entry name" value="HTHLYSR"/>
</dbReference>
<dbReference type="Gene3D" id="1.10.10.10">
    <property type="entry name" value="Winged helix-like DNA-binding domain superfamily/Winged helix DNA-binding domain"/>
    <property type="match status" value="1"/>
</dbReference>
<dbReference type="RefSeq" id="WP_166281967.1">
    <property type="nucleotide sequence ID" value="NZ_JTHE03000056.1"/>
</dbReference>
<dbReference type="InterPro" id="IPR036388">
    <property type="entry name" value="WH-like_DNA-bd_sf"/>
</dbReference>